<dbReference type="PANTHER" id="PTHR43434:SF1">
    <property type="entry name" value="PHOSPHOGLYCOLATE PHOSPHATASE"/>
    <property type="match status" value="1"/>
</dbReference>
<dbReference type="InterPro" id="IPR041492">
    <property type="entry name" value="HAD_2"/>
</dbReference>
<dbReference type="InterPro" id="IPR023198">
    <property type="entry name" value="PGP-like_dom2"/>
</dbReference>
<dbReference type="EMBL" id="UGTJ01000001">
    <property type="protein sequence ID" value="SUB79014.1"/>
    <property type="molecule type" value="Genomic_DNA"/>
</dbReference>
<reference evidence="5 6" key="1">
    <citation type="submission" date="2018-06" db="EMBL/GenBank/DDBJ databases">
        <authorList>
            <consortium name="Pathogen Informatics"/>
            <person name="Doyle S."/>
        </authorList>
    </citation>
    <scope>NUCLEOTIDE SEQUENCE [LARGE SCALE GENOMIC DNA]</scope>
    <source>
        <strain evidence="5 6">NCTC13063</strain>
    </source>
</reference>
<dbReference type="SFLD" id="SFLDG01135">
    <property type="entry name" value="C1.5.6:_HAD__Beta-PGM__Phospha"/>
    <property type="match status" value="1"/>
</dbReference>
<evidence type="ECO:0000256" key="2">
    <source>
        <dbReference type="ARBA" id="ARBA00004818"/>
    </source>
</evidence>
<dbReference type="SFLD" id="SFLDG01129">
    <property type="entry name" value="C1.5:_HAD__Beta-PGM__Phosphata"/>
    <property type="match status" value="1"/>
</dbReference>
<evidence type="ECO:0000256" key="4">
    <source>
        <dbReference type="ARBA" id="ARBA00013078"/>
    </source>
</evidence>
<comment type="caution">
    <text evidence="5">The sequence shown here is derived from an EMBL/GenBank/DDBJ whole genome shotgun (WGS) entry which is preliminary data.</text>
</comment>
<dbReference type="PANTHER" id="PTHR43434">
    <property type="entry name" value="PHOSPHOGLYCOLATE PHOSPHATASE"/>
    <property type="match status" value="1"/>
</dbReference>
<dbReference type="RefSeq" id="WP_115153041.1">
    <property type="nucleotide sequence ID" value="NZ_DBFWLE010000008.1"/>
</dbReference>
<dbReference type="Proteomes" id="UP000255283">
    <property type="component" value="Unassembled WGS sequence"/>
</dbReference>
<dbReference type="GO" id="GO:0008967">
    <property type="term" value="F:phosphoglycolate phosphatase activity"/>
    <property type="evidence" value="ECO:0007669"/>
    <property type="project" value="UniProtKB-EC"/>
</dbReference>
<dbReference type="InterPro" id="IPR023214">
    <property type="entry name" value="HAD_sf"/>
</dbReference>
<proteinExistence type="inferred from homology"/>
<dbReference type="AlphaFoldDB" id="A0AAQ1UH69"/>
<dbReference type="InterPro" id="IPR036412">
    <property type="entry name" value="HAD-like_sf"/>
</dbReference>
<organism evidence="5 6">
    <name type="scientific">Segatella buccae</name>
    <dbReference type="NCBI Taxonomy" id="28126"/>
    <lineage>
        <taxon>Bacteria</taxon>
        <taxon>Pseudomonadati</taxon>
        <taxon>Bacteroidota</taxon>
        <taxon>Bacteroidia</taxon>
        <taxon>Bacteroidales</taxon>
        <taxon>Prevotellaceae</taxon>
        <taxon>Segatella</taxon>
    </lineage>
</organism>
<comment type="catalytic activity">
    <reaction evidence="1">
        <text>2-phosphoglycolate + H2O = glycolate + phosphate</text>
        <dbReference type="Rhea" id="RHEA:14369"/>
        <dbReference type="ChEBI" id="CHEBI:15377"/>
        <dbReference type="ChEBI" id="CHEBI:29805"/>
        <dbReference type="ChEBI" id="CHEBI:43474"/>
        <dbReference type="ChEBI" id="CHEBI:58033"/>
        <dbReference type="EC" id="3.1.3.18"/>
    </reaction>
</comment>
<name>A0AAQ1UH69_9BACT</name>
<evidence type="ECO:0000256" key="1">
    <source>
        <dbReference type="ARBA" id="ARBA00000830"/>
    </source>
</evidence>
<dbReference type="Pfam" id="PF13419">
    <property type="entry name" value="HAD_2"/>
    <property type="match status" value="1"/>
</dbReference>
<evidence type="ECO:0000313" key="5">
    <source>
        <dbReference type="EMBL" id="SUB79014.1"/>
    </source>
</evidence>
<dbReference type="SFLD" id="SFLDS00003">
    <property type="entry name" value="Haloacid_Dehalogenase"/>
    <property type="match status" value="1"/>
</dbReference>
<dbReference type="GO" id="GO:0006281">
    <property type="term" value="P:DNA repair"/>
    <property type="evidence" value="ECO:0007669"/>
    <property type="project" value="TreeGrafter"/>
</dbReference>
<keyword evidence="5" id="KW-0378">Hydrolase</keyword>
<accession>A0AAQ1UH69</accession>
<dbReference type="EC" id="3.1.3.18" evidence="4"/>
<protein>
    <recommendedName>
        <fullName evidence="4">phosphoglycolate phosphatase</fullName>
        <ecNumber evidence="4">3.1.3.18</ecNumber>
    </recommendedName>
</protein>
<evidence type="ECO:0000313" key="6">
    <source>
        <dbReference type="Proteomes" id="UP000255283"/>
    </source>
</evidence>
<dbReference type="NCBIfam" id="TIGR01509">
    <property type="entry name" value="HAD-SF-IA-v3"/>
    <property type="match status" value="1"/>
</dbReference>
<gene>
    <name evidence="5" type="primary">ppaX</name>
    <name evidence="5" type="ORF">NCTC13063_00267</name>
</gene>
<dbReference type="SUPFAM" id="SSF56784">
    <property type="entry name" value="HAD-like"/>
    <property type="match status" value="1"/>
</dbReference>
<dbReference type="Gene3D" id="1.10.150.240">
    <property type="entry name" value="Putative phosphatase, domain 2"/>
    <property type="match status" value="1"/>
</dbReference>
<sequence>MTNKFKLLILDFDGTVGDSRRLITDTMLQTIDALGLETRTREQCARMIGLPLARCFTEMIPMTEEMGEKCAATYREFFKQNNRPGAVTLFPGVADTLQRLHNRHIHLSFASSRSHASLAAYVNDLGLSPFISYLIGADDVHRPKPEAEPVEVTLRHFGIAPNDALVVGDTKFDILMGHNAGTHTCGVSYGNGSREELEKAGAERIIDTFTALSDL</sequence>
<dbReference type="InterPro" id="IPR006439">
    <property type="entry name" value="HAD-SF_hydro_IA"/>
</dbReference>
<evidence type="ECO:0000256" key="3">
    <source>
        <dbReference type="ARBA" id="ARBA00006171"/>
    </source>
</evidence>
<comment type="pathway">
    <text evidence="2">Organic acid metabolism; glycolate biosynthesis; glycolate from 2-phosphoglycolate: step 1/1.</text>
</comment>
<dbReference type="InterPro" id="IPR050155">
    <property type="entry name" value="HAD-like_hydrolase_sf"/>
</dbReference>
<dbReference type="Gene3D" id="3.40.50.1000">
    <property type="entry name" value="HAD superfamily/HAD-like"/>
    <property type="match status" value="1"/>
</dbReference>
<comment type="similarity">
    <text evidence="3">Belongs to the HAD-like hydrolase superfamily. CbbY/CbbZ/Gph/YieH family.</text>
</comment>